<dbReference type="AlphaFoldDB" id="A0A1I0ZB84"/>
<accession>A0A1I0ZB84</accession>
<dbReference type="Proteomes" id="UP000198642">
    <property type="component" value="Unassembled WGS sequence"/>
</dbReference>
<organism evidence="1 2">
    <name type="scientific">Lentibacillus halodurans</name>
    <dbReference type="NCBI Taxonomy" id="237679"/>
    <lineage>
        <taxon>Bacteria</taxon>
        <taxon>Bacillati</taxon>
        <taxon>Bacillota</taxon>
        <taxon>Bacilli</taxon>
        <taxon>Bacillales</taxon>
        <taxon>Bacillaceae</taxon>
        <taxon>Lentibacillus</taxon>
    </lineage>
</organism>
<dbReference type="SUPFAM" id="SSF52317">
    <property type="entry name" value="Class I glutamine amidotransferase-like"/>
    <property type="match status" value="1"/>
</dbReference>
<keyword evidence="2" id="KW-1185">Reference proteome</keyword>
<reference evidence="1 2" key="1">
    <citation type="submission" date="2016-10" db="EMBL/GenBank/DDBJ databases">
        <authorList>
            <person name="de Groot N.N."/>
        </authorList>
    </citation>
    <scope>NUCLEOTIDE SEQUENCE [LARGE SCALE GENOMIC DNA]</scope>
    <source>
        <strain evidence="1 2">CGMCC 1.3702</strain>
    </source>
</reference>
<evidence type="ECO:0000313" key="1">
    <source>
        <dbReference type="EMBL" id="SFB22904.1"/>
    </source>
</evidence>
<dbReference type="EMBL" id="FOJW01000010">
    <property type="protein sequence ID" value="SFB22904.1"/>
    <property type="molecule type" value="Genomic_DNA"/>
</dbReference>
<proteinExistence type="predicted"/>
<evidence type="ECO:0000313" key="2">
    <source>
        <dbReference type="Proteomes" id="UP000198642"/>
    </source>
</evidence>
<protein>
    <submittedName>
        <fullName evidence="1">Uncharacterized protein</fullName>
    </submittedName>
</protein>
<dbReference type="Gene3D" id="3.40.50.880">
    <property type="match status" value="1"/>
</dbReference>
<dbReference type="STRING" id="237679.SAMN04488072_110119"/>
<sequence>MTPSFSSLQWKMNNLSKNSNPFNFRKKDMTLDQHMPFLLESKLREKGAEFVRSDDWTDFSVLDCHLATGQIPMTSQNKAEKVIKVLES</sequence>
<name>A0A1I0ZB84_9BACI</name>
<dbReference type="InterPro" id="IPR029062">
    <property type="entry name" value="Class_I_gatase-like"/>
</dbReference>
<gene>
    <name evidence="1" type="ORF">SAMN04488072_110119</name>
</gene>